<gene>
    <name evidence="2" type="ORF">BDV95DRAFT_77639</name>
</gene>
<feature type="region of interest" description="Disordered" evidence="1">
    <location>
        <begin position="67"/>
        <end position="114"/>
    </location>
</feature>
<evidence type="ECO:0000256" key="1">
    <source>
        <dbReference type="SAM" id="MobiDB-lite"/>
    </source>
</evidence>
<proteinExistence type="predicted"/>
<sequence>MSISLRGGRLDPAIFSLPVILRAMTLVLSCGDIGHCTNSHHRQTQRDGRKRDTYRLLRNLAVENYPNAKVSQLRRSSSARPRSESGRSCPSNPHQLLQISKSPQRNKCTSTDNQRVVSSGAATLPTRALSCVDAP</sequence>
<feature type="compositionally biased region" description="Polar residues" evidence="1">
    <location>
        <begin position="89"/>
        <end position="114"/>
    </location>
</feature>
<comment type="caution">
    <text evidence="2">The sequence shown here is derived from an EMBL/GenBank/DDBJ whole genome shotgun (WGS) entry which is preliminary data.</text>
</comment>
<keyword evidence="3" id="KW-1185">Reference proteome</keyword>
<accession>A0A7C8MD25</accession>
<dbReference type="EMBL" id="JAADJZ010000014">
    <property type="protein sequence ID" value="KAF2870282.1"/>
    <property type="molecule type" value="Genomic_DNA"/>
</dbReference>
<organism evidence="2 3">
    <name type="scientific">Massariosphaeria phaeospora</name>
    <dbReference type="NCBI Taxonomy" id="100035"/>
    <lineage>
        <taxon>Eukaryota</taxon>
        <taxon>Fungi</taxon>
        <taxon>Dikarya</taxon>
        <taxon>Ascomycota</taxon>
        <taxon>Pezizomycotina</taxon>
        <taxon>Dothideomycetes</taxon>
        <taxon>Pleosporomycetidae</taxon>
        <taxon>Pleosporales</taxon>
        <taxon>Pleosporales incertae sedis</taxon>
        <taxon>Massariosphaeria</taxon>
    </lineage>
</organism>
<dbReference type="AlphaFoldDB" id="A0A7C8MD25"/>
<reference evidence="2 3" key="1">
    <citation type="submission" date="2020-01" db="EMBL/GenBank/DDBJ databases">
        <authorList>
            <consortium name="DOE Joint Genome Institute"/>
            <person name="Haridas S."/>
            <person name="Albert R."/>
            <person name="Binder M."/>
            <person name="Bloem J."/>
            <person name="Labutti K."/>
            <person name="Salamov A."/>
            <person name="Andreopoulos B."/>
            <person name="Baker S.E."/>
            <person name="Barry K."/>
            <person name="Bills G."/>
            <person name="Bluhm B.H."/>
            <person name="Cannon C."/>
            <person name="Castanera R."/>
            <person name="Culley D.E."/>
            <person name="Daum C."/>
            <person name="Ezra D."/>
            <person name="Gonzalez J.B."/>
            <person name="Henrissat B."/>
            <person name="Kuo A."/>
            <person name="Liang C."/>
            <person name="Lipzen A."/>
            <person name="Lutzoni F."/>
            <person name="Magnuson J."/>
            <person name="Mondo S."/>
            <person name="Nolan M."/>
            <person name="Ohm R."/>
            <person name="Pangilinan J."/>
            <person name="Park H.-J.H."/>
            <person name="Ramirez L."/>
            <person name="Alfaro M."/>
            <person name="Sun H."/>
            <person name="Tritt A."/>
            <person name="Yoshinaga Y."/>
            <person name="Zwiers L.-H.L."/>
            <person name="Turgeon B.G."/>
            <person name="Goodwin S.B."/>
            <person name="Spatafora J.W."/>
            <person name="Crous P.W."/>
            <person name="Grigoriev I.V."/>
        </authorList>
    </citation>
    <scope>NUCLEOTIDE SEQUENCE [LARGE SCALE GENOMIC DNA]</scope>
    <source>
        <strain evidence="2 3">CBS 611.86</strain>
    </source>
</reference>
<evidence type="ECO:0000313" key="2">
    <source>
        <dbReference type="EMBL" id="KAF2870282.1"/>
    </source>
</evidence>
<protein>
    <submittedName>
        <fullName evidence="2">Uncharacterized protein</fullName>
    </submittedName>
</protein>
<dbReference type="Proteomes" id="UP000481861">
    <property type="component" value="Unassembled WGS sequence"/>
</dbReference>
<feature type="compositionally biased region" description="Low complexity" evidence="1">
    <location>
        <begin position="71"/>
        <end position="80"/>
    </location>
</feature>
<name>A0A7C8MD25_9PLEO</name>
<evidence type="ECO:0000313" key="3">
    <source>
        <dbReference type="Proteomes" id="UP000481861"/>
    </source>
</evidence>